<dbReference type="Gene3D" id="3.40.50.720">
    <property type="entry name" value="NAD(P)-binding Rossmann-like Domain"/>
    <property type="match status" value="1"/>
</dbReference>
<comment type="caution">
    <text evidence="8">The sequence shown here is derived from an EMBL/GenBank/DDBJ whole genome shotgun (WGS) entry which is preliminary data.</text>
</comment>
<dbReference type="InterPro" id="IPR028939">
    <property type="entry name" value="P5C_Rdtase_cat_N"/>
</dbReference>
<dbReference type="PANTHER" id="PTHR11645">
    <property type="entry name" value="PYRROLINE-5-CARBOXYLATE REDUCTASE"/>
    <property type="match status" value="1"/>
</dbReference>
<evidence type="ECO:0000256" key="1">
    <source>
        <dbReference type="ARBA" id="ARBA00005525"/>
    </source>
</evidence>
<evidence type="ECO:0000256" key="3">
    <source>
        <dbReference type="ARBA" id="ARBA00023002"/>
    </source>
</evidence>
<evidence type="ECO:0000256" key="2">
    <source>
        <dbReference type="ARBA" id="ARBA00022857"/>
    </source>
</evidence>
<proteinExistence type="inferred from homology"/>
<protein>
    <recommendedName>
        <fullName evidence="5">Pyrroline-5-carboxylate reductase</fullName>
        <ecNumber evidence="5">1.5.1.2</ecNumber>
    </recommendedName>
</protein>
<dbReference type="GO" id="GO:0004735">
    <property type="term" value="F:pyrroline-5-carboxylate reductase activity"/>
    <property type="evidence" value="ECO:0007669"/>
    <property type="project" value="UniProtKB-EC"/>
</dbReference>
<comment type="similarity">
    <text evidence="1 5">Belongs to the pyrroline-5-carboxylate reductase family.</text>
</comment>
<reference evidence="8 9" key="1">
    <citation type="journal article" date="2023" name="Elife">
        <title>Identification of key yeast species and microbe-microbe interactions impacting larval growth of Drosophila in the wild.</title>
        <authorList>
            <person name="Mure A."/>
            <person name="Sugiura Y."/>
            <person name="Maeda R."/>
            <person name="Honda K."/>
            <person name="Sakurai N."/>
            <person name="Takahashi Y."/>
            <person name="Watada M."/>
            <person name="Katoh T."/>
            <person name="Gotoh A."/>
            <person name="Gotoh Y."/>
            <person name="Taniguchi I."/>
            <person name="Nakamura K."/>
            <person name="Hayashi T."/>
            <person name="Katayama T."/>
            <person name="Uemura T."/>
            <person name="Hattori Y."/>
        </authorList>
    </citation>
    <scope>NUCLEOTIDE SEQUENCE [LARGE SCALE GENOMIC DNA]</scope>
    <source>
        <strain evidence="8 9">KH-74</strain>
    </source>
</reference>
<dbReference type="InterPro" id="IPR053790">
    <property type="entry name" value="P5CR-like_CS"/>
</dbReference>
<keyword evidence="5" id="KW-0641">Proline biosynthesis</keyword>
<dbReference type="InterPro" id="IPR036291">
    <property type="entry name" value="NAD(P)-bd_dom_sf"/>
</dbReference>
<feature type="binding site" evidence="4">
    <location>
        <begin position="8"/>
        <end position="13"/>
    </location>
    <ligand>
        <name>NADP(+)</name>
        <dbReference type="ChEBI" id="CHEBI:58349"/>
    </ligand>
</feature>
<dbReference type="SUPFAM" id="SSF51735">
    <property type="entry name" value="NAD(P)-binding Rossmann-fold domains"/>
    <property type="match status" value="1"/>
</dbReference>
<evidence type="ECO:0000259" key="6">
    <source>
        <dbReference type="Pfam" id="PF03807"/>
    </source>
</evidence>
<evidence type="ECO:0000313" key="9">
    <source>
        <dbReference type="Proteomes" id="UP001377567"/>
    </source>
</evidence>
<evidence type="ECO:0000259" key="7">
    <source>
        <dbReference type="Pfam" id="PF14748"/>
    </source>
</evidence>
<feature type="domain" description="Pyrroline-5-carboxylate reductase catalytic N-terminal" evidence="6">
    <location>
        <begin position="5"/>
        <end position="117"/>
    </location>
</feature>
<dbReference type="HAMAP" id="MF_01925">
    <property type="entry name" value="P5C_reductase"/>
    <property type="match status" value="1"/>
</dbReference>
<sequence>MGYTLTILGCGVMGQAILSAIYRAPKAADAATAALYPSHIIACNHDDASVQQVVDLVAGMGASPNGITVDVTHSHNGEAVSQAEVVLLATKPYLAEMVLGGVRKEIEGKLLMSIVAGWTIDQLQGYTKTVSRIMTNTPAKYGYGCAVVSHSAETAPAQRLLVKELIDQVGKCIELPERNMDAATSLVGSGPAFVLLMLESMAEAGIKMGIPFKESLECASKVMEGTVKMVELSGQHPTVLKHQVCTPGGTTIAGLCTMEDRGVKSGIIAGLQEAADVAAKLGQKK</sequence>
<keyword evidence="9" id="KW-1185">Reference proteome</keyword>
<dbReference type="Proteomes" id="UP001377567">
    <property type="component" value="Unassembled WGS sequence"/>
</dbReference>
<dbReference type="FunFam" id="3.40.50.720:FF:000557">
    <property type="entry name" value="Pyrroline-5-carboxylate reductase"/>
    <property type="match status" value="1"/>
</dbReference>
<dbReference type="InterPro" id="IPR008927">
    <property type="entry name" value="6-PGluconate_DH-like_C_sf"/>
</dbReference>
<dbReference type="EC" id="1.5.1.2" evidence="5"/>
<dbReference type="InterPro" id="IPR029036">
    <property type="entry name" value="P5CR_dimer"/>
</dbReference>
<keyword evidence="5" id="KW-0028">Amino-acid biosynthesis</keyword>
<dbReference type="PROSITE" id="PS00521">
    <property type="entry name" value="P5CR"/>
    <property type="match status" value="1"/>
</dbReference>
<dbReference type="Pfam" id="PF03807">
    <property type="entry name" value="F420_oxidored"/>
    <property type="match status" value="1"/>
</dbReference>
<organism evidence="8 9">
    <name type="scientific">Maudiozyma humilis</name>
    <name type="common">Sour dough yeast</name>
    <name type="synonym">Kazachstania humilis</name>
    <dbReference type="NCBI Taxonomy" id="51915"/>
    <lineage>
        <taxon>Eukaryota</taxon>
        <taxon>Fungi</taxon>
        <taxon>Dikarya</taxon>
        <taxon>Ascomycota</taxon>
        <taxon>Saccharomycotina</taxon>
        <taxon>Saccharomycetes</taxon>
        <taxon>Saccharomycetales</taxon>
        <taxon>Saccharomycetaceae</taxon>
        <taxon>Maudiozyma</taxon>
    </lineage>
</organism>
<evidence type="ECO:0000256" key="4">
    <source>
        <dbReference type="PIRSR" id="PIRSR000193-1"/>
    </source>
</evidence>
<evidence type="ECO:0000256" key="5">
    <source>
        <dbReference type="RuleBase" id="RU003903"/>
    </source>
</evidence>
<dbReference type="PANTHER" id="PTHR11645:SF0">
    <property type="entry name" value="PYRROLINE-5-CARBOXYLATE REDUCTASE 3"/>
    <property type="match status" value="1"/>
</dbReference>
<comment type="catalytic activity">
    <reaction evidence="5">
        <text>L-proline + NADP(+) = (S)-1-pyrroline-5-carboxylate + NADPH + 2 H(+)</text>
        <dbReference type="Rhea" id="RHEA:14109"/>
        <dbReference type="ChEBI" id="CHEBI:15378"/>
        <dbReference type="ChEBI" id="CHEBI:17388"/>
        <dbReference type="ChEBI" id="CHEBI:57783"/>
        <dbReference type="ChEBI" id="CHEBI:58349"/>
        <dbReference type="ChEBI" id="CHEBI:60039"/>
        <dbReference type="EC" id="1.5.1.2"/>
    </reaction>
</comment>
<dbReference type="FunFam" id="1.10.3730.10:FF:000001">
    <property type="entry name" value="Pyrroline-5-carboxylate reductase"/>
    <property type="match status" value="1"/>
</dbReference>
<gene>
    <name evidence="8" type="ORF">DAKH74_055690</name>
</gene>
<keyword evidence="2 4" id="KW-0521">NADP</keyword>
<dbReference type="NCBIfam" id="TIGR00112">
    <property type="entry name" value="proC"/>
    <property type="match status" value="1"/>
</dbReference>
<dbReference type="AlphaFoldDB" id="A0AAV5S5M1"/>
<dbReference type="GO" id="GO:0055129">
    <property type="term" value="P:L-proline biosynthetic process"/>
    <property type="evidence" value="ECO:0007669"/>
    <property type="project" value="TreeGrafter"/>
</dbReference>
<comment type="pathway">
    <text evidence="5">Amino-acid biosynthesis; L-proline biosynthesis; L-proline from L-glutamate 5-semialdehyde: step 1/1.</text>
</comment>
<feature type="domain" description="Pyrroline-5-carboxylate reductase dimerisation" evidence="7">
    <location>
        <begin position="177"/>
        <end position="280"/>
    </location>
</feature>
<dbReference type="PIRSF" id="PIRSF000193">
    <property type="entry name" value="Pyrrol-5-carb_rd"/>
    <property type="match status" value="1"/>
</dbReference>
<dbReference type="Gene3D" id="1.10.3730.10">
    <property type="entry name" value="ProC C-terminal domain-like"/>
    <property type="match status" value="1"/>
</dbReference>
<evidence type="ECO:0000313" key="8">
    <source>
        <dbReference type="EMBL" id="GMM58952.1"/>
    </source>
</evidence>
<name>A0AAV5S5M1_MAUHU</name>
<feature type="binding site" evidence="4">
    <location>
        <begin position="89"/>
        <end position="92"/>
    </location>
    <ligand>
        <name>NADP(+)</name>
        <dbReference type="ChEBI" id="CHEBI:58349"/>
    </ligand>
</feature>
<keyword evidence="3 5" id="KW-0560">Oxidoreductase</keyword>
<feature type="binding site" evidence="4">
    <location>
        <position position="76"/>
    </location>
    <ligand>
        <name>NADPH</name>
        <dbReference type="ChEBI" id="CHEBI:57783"/>
    </ligand>
</feature>
<dbReference type="SUPFAM" id="SSF48179">
    <property type="entry name" value="6-phosphogluconate dehydrogenase C-terminal domain-like"/>
    <property type="match status" value="1"/>
</dbReference>
<dbReference type="EMBL" id="BTGD01000025">
    <property type="protein sequence ID" value="GMM58952.1"/>
    <property type="molecule type" value="Genomic_DNA"/>
</dbReference>
<accession>A0AAV5S5M1</accession>
<dbReference type="Pfam" id="PF14748">
    <property type="entry name" value="P5CR_dimer"/>
    <property type="match status" value="1"/>
</dbReference>
<dbReference type="InterPro" id="IPR000304">
    <property type="entry name" value="Pyrroline-COOH_reductase"/>
</dbReference>